<comment type="caution">
    <text evidence="10">The sequence shown here is derived from an EMBL/GenBank/DDBJ whole genome shotgun (WGS) entry which is preliminary data.</text>
</comment>
<evidence type="ECO:0000256" key="8">
    <source>
        <dbReference type="ARBA" id="ARBA00035655"/>
    </source>
</evidence>
<organism evidence="10 11">
    <name type="scientific">Robertkochia marina</name>
    <dbReference type="NCBI Taxonomy" id="1227945"/>
    <lineage>
        <taxon>Bacteria</taxon>
        <taxon>Pseudomonadati</taxon>
        <taxon>Bacteroidota</taxon>
        <taxon>Flavobacteriia</taxon>
        <taxon>Flavobacteriales</taxon>
        <taxon>Flavobacteriaceae</taxon>
        <taxon>Robertkochia</taxon>
    </lineage>
</organism>
<protein>
    <submittedName>
        <fullName evidence="10">YeeE/YedE family protein</fullName>
    </submittedName>
</protein>
<evidence type="ECO:0000256" key="2">
    <source>
        <dbReference type="ARBA" id="ARBA00022448"/>
    </source>
</evidence>
<feature type="transmembrane region" description="Helical" evidence="9">
    <location>
        <begin position="119"/>
        <end position="139"/>
    </location>
</feature>
<sequence>MDFILEPWPWYVSGPLIALTMFLLLYFGKEFGMSANLRTMCSMAGAGKNVKFFDFNWKAQRWNLTVVLGAVIGGFIAVHFLSKPIDIDLNPDTVAALEAFGWDNIGKSLVPGEVYGQEAVFSLKGIAILVIGGFLVGFGTRYAGGCTSGHAISGISNLQVPSMVAVVGFFIGGLIMTHFLLPLIFG</sequence>
<feature type="transmembrane region" description="Helical" evidence="9">
    <location>
        <begin position="62"/>
        <end position="81"/>
    </location>
</feature>
<feature type="transmembrane region" description="Helical" evidence="9">
    <location>
        <begin position="160"/>
        <end position="185"/>
    </location>
</feature>
<feature type="transmembrane region" description="Helical" evidence="9">
    <location>
        <begin position="12"/>
        <end position="28"/>
    </location>
</feature>
<dbReference type="RefSeq" id="WP_136336506.1">
    <property type="nucleotide sequence ID" value="NZ_QXMP01000006.1"/>
</dbReference>
<dbReference type="Proteomes" id="UP000305939">
    <property type="component" value="Unassembled WGS sequence"/>
</dbReference>
<name>A0A4S3LYR2_9FLAO</name>
<evidence type="ECO:0000256" key="5">
    <source>
        <dbReference type="ARBA" id="ARBA00022692"/>
    </source>
</evidence>
<evidence type="ECO:0000313" key="11">
    <source>
        <dbReference type="Proteomes" id="UP000305939"/>
    </source>
</evidence>
<dbReference type="EMBL" id="SSMC01000003">
    <property type="protein sequence ID" value="THD66435.1"/>
    <property type="molecule type" value="Genomic_DNA"/>
</dbReference>
<dbReference type="GO" id="GO:0005886">
    <property type="term" value="C:plasma membrane"/>
    <property type="evidence" value="ECO:0007669"/>
    <property type="project" value="UniProtKB-SubCell"/>
</dbReference>
<dbReference type="PANTHER" id="PTHR30574">
    <property type="entry name" value="INNER MEMBRANE PROTEIN YEDE"/>
    <property type="match status" value="1"/>
</dbReference>
<accession>A0A4S3LYR2</accession>
<keyword evidence="2" id="KW-0813">Transport</keyword>
<evidence type="ECO:0000256" key="7">
    <source>
        <dbReference type="ARBA" id="ARBA00023136"/>
    </source>
</evidence>
<keyword evidence="7 9" id="KW-0472">Membrane</keyword>
<keyword evidence="3" id="KW-1003">Cell membrane</keyword>
<reference evidence="10 11" key="1">
    <citation type="submission" date="2019-04" db="EMBL/GenBank/DDBJ databases">
        <title>Draft genome sequence of Robertkochia marina CC-AMO-30D.</title>
        <authorList>
            <person name="Hameed A."/>
            <person name="Lin S.-Y."/>
            <person name="Shahina M."/>
            <person name="Lai W.-A."/>
            <person name="Young C.-C."/>
        </authorList>
    </citation>
    <scope>NUCLEOTIDE SEQUENCE [LARGE SCALE GENOMIC DNA]</scope>
    <source>
        <strain evidence="10 11">CC-AMO-30D</strain>
    </source>
</reference>
<keyword evidence="11" id="KW-1185">Reference proteome</keyword>
<dbReference type="InterPro" id="IPR007272">
    <property type="entry name" value="Sulf_transp_TsuA/YedE"/>
</dbReference>
<dbReference type="AlphaFoldDB" id="A0A4S3LYR2"/>
<evidence type="ECO:0000256" key="4">
    <source>
        <dbReference type="ARBA" id="ARBA00022519"/>
    </source>
</evidence>
<dbReference type="PANTHER" id="PTHR30574:SF1">
    <property type="entry name" value="SULPHUR TRANSPORT DOMAIN-CONTAINING PROTEIN"/>
    <property type="match status" value="1"/>
</dbReference>
<keyword evidence="5 9" id="KW-0812">Transmembrane</keyword>
<proteinExistence type="inferred from homology"/>
<evidence type="ECO:0000256" key="1">
    <source>
        <dbReference type="ARBA" id="ARBA00004429"/>
    </source>
</evidence>
<gene>
    <name evidence="10" type="ORF">E7Z59_11550</name>
</gene>
<comment type="subcellular location">
    <subcellularLocation>
        <location evidence="1">Cell inner membrane</location>
        <topology evidence="1">Multi-pass membrane protein</topology>
    </subcellularLocation>
</comment>
<evidence type="ECO:0000313" key="10">
    <source>
        <dbReference type="EMBL" id="THD66435.1"/>
    </source>
</evidence>
<keyword evidence="6 9" id="KW-1133">Transmembrane helix</keyword>
<evidence type="ECO:0000256" key="3">
    <source>
        <dbReference type="ARBA" id="ARBA00022475"/>
    </source>
</evidence>
<dbReference type="OrthoDB" id="9814020at2"/>
<evidence type="ECO:0000256" key="6">
    <source>
        <dbReference type="ARBA" id="ARBA00022989"/>
    </source>
</evidence>
<keyword evidence="4" id="KW-0997">Cell inner membrane</keyword>
<evidence type="ECO:0000256" key="9">
    <source>
        <dbReference type="SAM" id="Phobius"/>
    </source>
</evidence>
<comment type="similarity">
    <text evidence="8">Belongs to the TsuA/YedE (TC 9.B.102) family.</text>
</comment>
<dbReference type="Pfam" id="PF04143">
    <property type="entry name" value="Sulf_transp"/>
    <property type="match status" value="1"/>
</dbReference>